<dbReference type="EMBL" id="JAIWYP010000010">
    <property type="protein sequence ID" value="KAH3746470.1"/>
    <property type="molecule type" value="Genomic_DNA"/>
</dbReference>
<sequence>MRQQRLYTYCGSSVSTPTATAASLHLLLQQRLYSYCCSSVSTHTATAASLR</sequence>
<organism evidence="1 2">
    <name type="scientific">Dreissena polymorpha</name>
    <name type="common">Zebra mussel</name>
    <name type="synonym">Mytilus polymorpha</name>
    <dbReference type="NCBI Taxonomy" id="45954"/>
    <lineage>
        <taxon>Eukaryota</taxon>
        <taxon>Metazoa</taxon>
        <taxon>Spiralia</taxon>
        <taxon>Lophotrochozoa</taxon>
        <taxon>Mollusca</taxon>
        <taxon>Bivalvia</taxon>
        <taxon>Autobranchia</taxon>
        <taxon>Heteroconchia</taxon>
        <taxon>Euheterodonta</taxon>
        <taxon>Imparidentia</taxon>
        <taxon>Neoheterodontei</taxon>
        <taxon>Myida</taxon>
        <taxon>Dreissenoidea</taxon>
        <taxon>Dreissenidae</taxon>
        <taxon>Dreissena</taxon>
    </lineage>
</organism>
<dbReference type="Proteomes" id="UP000828390">
    <property type="component" value="Unassembled WGS sequence"/>
</dbReference>
<accession>A0A9D4I363</accession>
<name>A0A9D4I363_DREPO</name>
<protein>
    <submittedName>
        <fullName evidence="1">Uncharacterized protein</fullName>
    </submittedName>
</protein>
<evidence type="ECO:0000313" key="1">
    <source>
        <dbReference type="EMBL" id="KAH3746470.1"/>
    </source>
</evidence>
<dbReference type="AlphaFoldDB" id="A0A9D4I363"/>
<reference evidence="1" key="2">
    <citation type="submission" date="2020-11" db="EMBL/GenBank/DDBJ databases">
        <authorList>
            <person name="McCartney M.A."/>
            <person name="Auch B."/>
            <person name="Kono T."/>
            <person name="Mallez S."/>
            <person name="Becker A."/>
            <person name="Gohl D.M."/>
            <person name="Silverstein K.A.T."/>
            <person name="Koren S."/>
            <person name="Bechman K.B."/>
            <person name="Herman A."/>
            <person name="Abrahante J.E."/>
            <person name="Garbe J."/>
        </authorList>
    </citation>
    <scope>NUCLEOTIDE SEQUENCE</scope>
    <source>
        <strain evidence="1">Duluth1</strain>
        <tissue evidence="1">Whole animal</tissue>
    </source>
</reference>
<keyword evidence="2" id="KW-1185">Reference proteome</keyword>
<proteinExistence type="predicted"/>
<evidence type="ECO:0000313" key="2">
    <source>
        <dbReference type="Proteomes" id="UP000828390"/>
    </source>
</evidence>
<reference evidence="1" key="1">
    <citation type="journal article" date="2019" name="bioRxiv">
        <title>The Genome of the Zebra Mussel, Dreissena polymorpha: A Resource for Invasive Species Research.</title>
        <authorList>
            <person name="McCartney M.A."/>
            <person name="Auch B."/>
            <person name="Kono T."/>
            <person name="Mallez S."/>
            <person name="Zhang Y."/>
            <person name="Obille A."/>
            <person name="Becker A."/>
            <person name="Abrahante J.E."/>
            <person name="Garbe J."/>
            <person name="Badalamenti J.P."/>
            <person name="Herman A."/>
            <person name="Mangelson H."/>
            <person name="Liachko I."/>
            <person name="Sullivan S."/>
            <person name="Sone E.D."/>
            <person name="Koren S."/>
            <person name="Silverstein K.A.T."/>
            <person name="Beckman K.B."/>
            <person name="Gohl D.M."/>
        </authorList>
    </citation>
    <scope>NUCLEOTIDE SEQUENCE</scope>
    <source>
        <strain evidence="1">Duluth1</strain>
        <tissue evidence="1">Whole animal</tissue>
    </source>
</reference>
<gene>
    <name evidence="1" type="ORF">DPMN_180878</name>
</gene>
<comment type="caution">
    <text evidence="1">The sequence shown here is derived from an EMBL/GenBank/DDBJ whole genome shotgun (WGS) entry which is preliminary data.</text>
</comment>